<dbReference type="VEuPathDB" id="FungiDB:BO71DRAFT_487764"/>
<comment type="similarity">
    <text evidence="1">Belongs to the short-chain dehydrogenases/reductases (SDR) family.</text>
</comment>
<feature type="region of interest" description="Disordered" evidence="3">
    <location>
        <begin position="72"/>
        <end position="101"/>
    </location>
</feature>
<dbReference type="Pfam" id="PF13561">
    <property type="entry name" value="adh_short_C2"/>
    <property type="match status" value="1"/>
</dbReference>
<dbReference type="Gene3D" id="3.40.50.720">
    <property type="entry name" value="NAD(P)-binding Rossmann-like Domain"/>
    <property type="match status" value="1"/>
</dbReference>
<keyword evidence="5" id="KW-1185">Reference proteome</keyword>
<feature type="compositionally biased region" description="Basic and acidic residues" evidence="3">
    <location>
        <begin position="83"/>
        <end position="101"/>
    </location>
</feature>
<dbReference type="GO" id="GO:0016616">
    <property type="term" value="F:oxidoreductase activity, acting on the CH-OH group of donors, NAD or NADP as acceptor"/>
    <property type="evidence" value="ECO:0007669"/>
    <property type="project" value="UniProtKB-ARBA"/>
</dbReference>
<dbReference type="SUPFAM" id="SSF51735">
    <property type="entry name" value="NAD(P)-binding Rossmann-fold domains"/>
    <property type="match status" value="1"/>
</dbReference>
<dbReference type="STRING" id="1448320.A0A319DNK6"/>
<evidence type="ECO:0000256" key="1">
    <source>
        <dbReference type="ARBA" id="ARBA00006484"/>
    </source>
</evidence>
<gene>
    <name evidence="4" type="ORF">BO71DRAFT_487764</name>
</gene>
<evidence type="ECO:0000256" key="3">
    <source>
        <dbReference type="SAM" id="MobiDB-lite"/>
    </source>
</evidence>
<proteinExistence type="inferred from homology"/>
<dbReference type="PANTHER" id="PTHR43008:SF4">
    <property type="entry name" value="CHAIN DEHYDROGENASE, PUTATIVE (AFU_ORTHOLOGUE AFUA_4G08710)-RELATED"/>
    <property type="match status" value="1"/>
</dbReference>
<dbReference type="AlphaFoldDB" id="A0A319DNK6"/>
<sequence length="258" mass="27295">MSTSREDLSARTIPFMELSDGTSLSMTAPPRPVSNGPAKRFEIAGNAIVTGGSGALGLAALSALRLQLRGPRDRITFPPDGLPNREDHRTGPRCDGRDSDRVRSGNTIHTLGDINILLCFAGVVGCTHALEMSAPEWRRTLDINATESLLCAQAVAKRMVVAGTGGSIVLTASFSAHRVNYPQPQAAYNVNKAAVVALKSSLAAEWARFGIRVNSVSPGYMDTILNEGEGLAEARGIWASRNPMGRMGVPVELTGAVT</sequence>
<dbReference type="OrthoDB" id="47007at2759"/>
<dbReference type="Proteomes" id="UP000247810">
    <property type="component" value="Unassembled WGS sequence"/>
</dbReference>
<dbReference type="PANTHER" id="PTHR43008">
    <property type="entry name" value="BENZIL REDUCTASE"/>
    <property type="match status" value="1"/>
</dbReference>
<name>A0A319DNK6_9EURO</name>
<evidence type="ECO:0000256" key="2">
    <source>
        <dbReference type="ARBA" id="ARBA00023002"/>
    </source>
</evidence>
<dbReference type="InterPro" id="IPR002347">
    <property type="entry name" value="SDR_fam"/>
</dbReference>
<reference evidence="4 5" key="1">
    <citation type="submission" date="2018-02" db="EMBL/GenBank/DDBJ databases">
        <title>The genomes of Aspergillus section Nigri reveals drivers in fungal speciation.</title>
        <authorList>
            <consortium name="DOE Joint Genome Institute"/>
            <person name="Vesth T.C."/>
            <person name="Nybo J."/>
            <person name="Theobald S."/>
            <person name="Brandl J."/>
            <person name="Frisvad J.C."/>
            <person name="Nielsen K.F."/>
            <person name="Lyhne E.K."/>
            <person name="Kogle M.E."/>
            <person name="Kuo A."/>
            <person name="Riley R."/>
            <person name="Clum A."/>
            <person name="Nolan M."/>
            <person name="Lipzen A."/>
            <person name="Salamov A."/>
            <person name="Henrissat B."/>
            <person name="Wiebenga A."/>
            <person name="De vries R.P."/>
            <person name="Grigoriev I.V."/>
            <person name="Mortensen U.H."/>
            <person name="Andersen M.R."/>
            <person name="Baker S.E."/>
        </authorList>
    </citation>
    <scope>NUCLEOTIDE SEQUENCE [LARGE SCALE GENOMIC DNA]</scope>
    <source>
        <strain evidence="4 5">CBS 707.79</strain>
    </source>
</reference>
<dbReference type="EMBL" id="KZ826019">
    <property type="protein sequence ID" value="PYH89648.1"/>
    <property type="molecule type" value="Genomic_DNA"/>
</dbReference>
<dbReference type="PRINTS" id="PR00081">
    <property type="entry name" value="GDHRDH"/>
</dbReference>
<organism evidence="4 5">
    <name type="scientific">Aspergillus ellipticus CBS 707.79</name>
    <dbReference type="NCBI Taxonomy" id="1448320"/>
    <lineage>
        <taxon>Eukaryota</taxon>
        <taxon>Fungi</taxon>
        <taxon>Dikarya</taxon>
        <taxon>Ascomycota</taxon>
        <taxon>Pezizomycotina</taxon>
        <taxon>Eurotiomycetes</taxon>
        <taxon>Eurotiomycetidae</taxon>
        <taxon>Eurotiales</taxon>
        <taxon>Aspergillaceae</taxon>
        <taxon>Aspergillus</taxon>
        <taxon>Aspergillus subgen. Circumdati</taxon>
    </lineage>
</organism>
<keyword evidence="2" id="KW-0560">Oxidoreductase</keyword>
<accession>A0A319DNK6</accession>
<dbReference type="GO" id="GO:0050664">
    <property type="term" value="F:oxidoreductase activity, acting on NAD(P)H, oxygen as acceptor"/>
    <property type="evidence" value="ECO:0007669"/>
    <property type="project" value="TreeGrafter"/>
</dbReference>
<dbReference type="InterPro" id="IPR036291">
    <property type="entry name" value="NAD(P)-bd_dom_sf"/>
</dbReference>
<protein>
    <submittedName>
        <fullName evidence="4">NAD(P)-binding protein</fullName>
    </submittedName>
</protein>
<evidence type="ECO:0000313" key="4">
    <source>
        <dbReference type="EMBL" id="PYH89648.1"/>
    </source>
</evidence>
<evidence type="ECO:0000313" key="5">
    <source>
        <dbReference type="Proteomes" id="UP000247810"/>
    </source>
</evidence>